<accession>A0A2M6USQ0</accession>
<dbReference type="Proteomes" id="UP000229839">
    <property type="component" value="Unassembled WGS sequence"/>
</dbReference>
<name>A0A2M6USQ0_9HYPH</name>
<comment type="caution">
    <text evidence="1">The sequence shown here is derived from an EMBL/GenBank/DDBJ whole genome shotgun (WGS) entry which is preliminary data.</text>
</comment>
<evidence type="ECO:0000313" key="1">
    <source>
        <dbReference type="EMBL" id="PIT69186.1"/>
    </source>
</evidence>
<organism evidence="1 2">
    <name type="scientific">Bartonella tribocorum</name>
    <dbReference type="NCBI Taxonomy" id="85701"/>
    <lineage>
        <taxon>Bacteria</taxon>
        <taxon>Pseudomonadati</taxon>
        <taxon>Pseudomonadota</taxon>
        <taxon>Alphaproteobacteria</taxon>
        <taxon>Hyphomicrobiales</taxon>
        <taxon>Bartonellaceae</taxon>
        <taxon>Bartonella</taxon>
    </lineage>
</organism>
<evidence type="ECO:0000313" key="2">
    <source>
        <dbReference type="Proteomes" id="UP000229839"/>
    </source>
</evidence>
<sequence length="63" mass="7307">MRGEYEKGKLVRIILWNKHHKMGSAMSCVLERPACLLTRSGRDFFPVKMCKASQEQNMVRPIV</sequence>
<proteinExistence type="predicted"/>
<protein>
    <submittedName>
        <fullName evidence="1">Uncharacterized protein</fullName>
    </submittedName>
</protein>
<gene>
    <name evidence="1" type="ORF">CER18_03990</name>
</gene>
<dbReference type="AlphaFoldDB" id="A0A2M6USQ0"/>
<dbReference type="EMBL" id="NJGE01000007">
    <property type="protein sequence ID" value="PIT69186.1"/>
    <property type="molecule type" value="Genomic_DNA"/>
</dbReference>
<reference evidence="1 2" key="1">
    <citation type="submission" date="2017-06" db="EMBL/GenBank/DDBJ databases">
        <title>Draft genome of Bartonella tribocorum strain L103, isolated from a rodent in Laos.</title>
        <authorList>
            <person name="Hadjadj L."/>
            <person name="Jiyipong T."/>
            <person name="Morand S."/>
            <person name="Diene S.M."/>
            <person name="Rolain J.-M."/>
        </authorList>
    </citation>
    <scope>NUCLEOTIDE SEQUENCE [LARGE SCALE GENOMIC DNA]</scope>
    <source>
        <strain evidence="1 2">L103</strain>
    </source>
</reference>